<gene>
    <name evidence="1" type="ORF">G3A44_08740</name>
</gene>
<dbReference type="InterPro" id="IPR016084">
    <property type="entry name" value="Haem_Oase-like_multi-hlx"/>
</dbReference>
<name>A0A7C9PGG7_9BURK</name>
<dbReference type="RefSeq" id="WP_163457127.1">
    <property type="nucleotide sequence ID" value="NZ_JAAGOH010000008.1"/>
</dbReference>
<dbReference type="AlphaFoldDB" id="A0A7C9PGG7"/>
<dbReference type="Proteomes" id="UP000484255">
    <property type="component" value="Unassembled WGS sequence"/>
</dbReference>
<keyword evidence="2" id="KW-1185">Reference proteome</keyword>
<evidence type="ECO:0000313" key="2">
    <source>
        <dbReference type="Proteomes" id="UP000484255"/>
    </source>
</evidence>
<accession>A0A7C9PGG7</accession>
<dbReference type="SUPFAM" id="SSF48613">
    <property type="entry name" value="Heme oxygenase-like"/>
    <property type="match status" value="1"/>
</dbReference>
<dbReference type="Gene3D" id="1.20.910.10">
    <property type="entry name" value="Heme oxygenase-like"/>
    <property type="match status" value="1"/>
</dbReference>
<protein>
    <submittedName>
        <fullName evidence="1">Biliverdin-producing heme oxygenase</fullName>
    </submittedName>
</protein>
<reference evidence="1 2" key="1">
    <citation type="submission" date="2020-02" db="EMBL/GenBank/DDBJ databases">
        <title>Ideonella bacterium strain TBM-1.</title>
        <authorList>
            <person name="Chen W.-M."/>
        </authorList>
    </citation>
    <scope>NUCLEOTIDE SEQUENCE [LARGE SCALE GENOMIC DNA]</scope>
    <source>
        <strain evidence="1 2">TBM-1</strain>
    </source>
</reference>
<proteinExistence type="predicted"/>
<comment type="caution">
    <text evidence="1">The sequence shown here is derived from an EMBL/GenBank/DDBJ whole genome shotgun (WGS) entry which is preliminary data.</text>
</comment>
<organism evidence="1 2">
    <name type="scientific">Ideonella livida</name>
    <dbReference type="NCBI Taxonomy" id="2707176"/>
    <lineage>
        <taxon>Bacteria</taxon>
        <taxon>Pseudomonadati</taxon>
        <taxon>Pseudomonadota</taxon>
        <taxon>Betaproteobacteria</taxon>
        <taxon>Burkholderiales</taxon>
        <taxon>Sphaerotilaceae</taxon>
        <taxon>Ideonella</taxon>
    </lineage>
</organism>
<dbReference type="EMBL" id="JAAGOH010000008">
    <property type="protein sequence ID" value="NDY91275.1"/>
    <property type="molecule type" value="Genomic_DNA"/>
</dbReference>
<sequence>MLTTHAAGAPVIHAAMLEARLPEQLPNRAAEELLFSGSEALRLATRERLVALEHSGFWQSLLHPELDRPAYAQLLQQLSGVWPPIMRALRERAAALGRDEWLPPTGTARLLADLSCLRRLGHLCPEAAPTARRLELPRGDQSHLLGMAAMVAELLAQGQRVAPHVDARLGLSGEGRSFFLPKDGPVEGLRSALWRHRLDQQLRTRAACESAIRGAVGLLDLLLQHLRSAWVQA</sequence>
<evidence type="ECO:0000313" key="1">
    <source>
        <dbReference type="EMBL" id="NDY91275.1"/>
    </source>
</evidence>